<sequence length="364" mass="41094">MTDSLVTVKKSGVAQKKVGRRPARVQLDPATINADSKPAQTGQVFNLWYSKWTGGETNGKALLTHSKTRCHLKQDSGYTNADKHVKPDSINRDKFICLYFARGYCCNGKRCEYLHRLPCDLDFFPPTLDCFGREKFSAYRDDMSGIGSFSRINKTLYVGRINSLENNGEMLIAKNFGEFGDLVRTRVVKDRKIAFVTYKLESQAQFAKEAMHGQSLHEDDMNEALNIRWANEDPDPKAQKREREENEMHALETAKKLLKSMNASEQSEAKRQRTVEVPSDDDVEEEVTTKLIEDVKPAKPLIRSIIKNDSLDVFRQLQLKRTREAALVKKVESPEVANGNSGLQSIIGGYGSSSDDDDDDDDDN</sequence>
<feature type="region of interest" description="Disordered" evidence="17">
    <location>
        <begin position="335"/>
        <end position="364"/>
    </location>
</feature>
<dbReference type="Gene3D" id="3.30.70.330">
    <property type="match status" value="1"/>
</dbReference>
<feature type="zinc finger region" description="C3H1-type" evidence="16">
    <location>
        <begin position="91"/>
        <end position="118"/>
    </location>
</feature>
<keyword evidence="10 15" id="KW-0694">RNA-binding</keyword>
<dbReference type="InterPro" id="IPR000571">
    <property type="entry name" value="Znf_CCCH"/>
</dbReference>
<keyword evidence="7" id="KW-0747">Spliceosome</keyword>
<dbReference type="EMBL" id="KV453847">
    <property type="protein sequence ID" value="ODV87662.1"/>
    <property type="molecule type" value="Genomic_DNA"/>
</dbReference>
<evidence type="ECO:0000256" key="2">
    <source>
        <dbReference type="ARBA" id="ARBA00008024"/>
    </source>
</evidence>
<evidence type="ECO:0000256" key="9">
    <source>
        <dbReference type="ARBA" id="ARBA00022833"/>
    </source>
</evidence>
<dbReference type="InterPro" id="IPR012677">
    <property type="entry name" value="Nucleotide-bd_a/b_plait_sf"/>
</dbReference>
<protein>
    <recommendedName>
        <fullName evidence="4">Pre-mRNA-splicing factor CWC2</fullName>
    </recommendedName>
</protein>
<evidence type="ECO:0000256" key="3">
    <source>
        <dbReference type="ARBA" id="ARBA00011524"/>
    </source>
</evidence>
<evidence type="ECO:0000256" key="5">
    <source>
        <dbReference type="ARBA" id="ARBA00022664"/>
    </source>
</evidence>
<evidence type="ECO:0000313" key="21">
    <source>
        <dbReference type="Proteomes" id="UP000094801"/>
    </source>
</evidence>
<evidence type="ECO:0000256" key="10">
    <source>
        <dbReference type="ARBA" id="ARBA00022884"/>
    </source>
</evidence>
<evidence type="ECO:0000256" key="7">
    <source>
        <dbReference type="ARBA" id="ARBA00022728"/>
    </source>
</evidence>
<proteinExistence type="inferred from homology"/>
<dbReference type="GO" id="GO:0036002">
    <property type="term" value="F:pre-mRNA binding"/>
    <property type="evidence" value="ECO:0007669"/>
    <property type="project" value="TreeGrafter"/>
</dbReference>
<keyword evidence="8 16" id="KW-0863">Zinc-finger</keyword>
<comment type="subunit">
    <text evidence="3">Associated with the spliceosome.</text>
</comment>
<dbReference type="PANTHER" id="PTHR14089:SF2">
    <property type="entry name" value="PRE-MRNA-SPLICING FACTOR CWC2"/>
    <property type="match status" value="1"/>
</dbReference>
<dbReference type="OrthoDB" id="10251848at2759"/>
<organism evidence="20 21">
    <name type="scientific">[Candida] arabinofermentans NRRL YB-2248</name>
    <dbReference type="NCBI Taxonomy" id="983967"/>
    <lineage>
        <taxon>Eukaryota</taxon>
        <taxon>Fungi</taxon>
        <taxon>Dikarya</taxon>
        <taxon>Ascomycota</taxon>
        <taxon>Saccharomycotina</taxon>
        <taxon>Pichiomycetes</taxon>
        <taxon>Pichiales</taxon>
        <taxon>Pichiaceae</taxon>
        <taxon>Ogataea</taxon>
        <taxon>Ogataea/Candida clade</taxon>
    </lineage>
</organism>
<evidence type="ECO:0000256" key="4">
    <source>
        <dbReference type="ARBA" id="ARBA00017295"/>
    </source>
</evidence>
<dbReference type="InterPro" id="IPR032297">
    <property type="entry name" value="Torus"/>
</dbReference>
<evidence type="ECO:0000256" key="1">
    <source>
        <dbReference type="ARBA" id="ARBA00004123"/>
    </source>
</evidence>
<evidence type="ECO:0000256" key="11">
    <source>
        <dbReference type="ARBA" id="ARBA00023187"/>
    </source>
</evidence>
<evidence type="ECO:0000256" key="12">
    <source>
        <dbReference type="ARBA" id="ARBA00023242"/>
    </source>
</evidence>
<dbReference type="SUPFAM" id="SSF90229">
    <property type="entry name" value="CCCH zinc finger"/>
    <property type="match status" value="1"/>
</dbReference>
<evidence type="ECO:0000313" key="20">
    <source>
        <dbReference type="EMBL" id="ODV87662.1"/>
    </source>
</evidence>
<keyword evidence="21" id="KW-1185">Reference proteome</keyword>
<dbReference type="InterPro" id="IPR036855">
    <property type="entry name" value="Znf_CCCH_sf"/>
</dbReference>
<dbReference type="PROSITE" id="PS50102">
    <property type="entry name" value="RRM"/>
    <property type="match status" value="1"/>
</dbReference>
<keyword evidence="5" id="KW-0507">mRNA processing</keyword>
<dbReference type="InterPro" id="IPR000504">
    <property type="entry name" value="RRM_dom"/>
</dbReference>
<dbReference type="GO" id="GO:0071006">
    <property type="term" value="C:U2-type catalytic step 1 spliceosome"/>
    <property type="evidence" value="ECO:0007669"/>
    <property type="project" value="TreeGrafter"/>
</dbReference>
<dbReference type="GO" id="GO:0006397">
    <property type="term" value="P:mRNA processing"/>
    <property type="evidence" value="ECO:0007669"/>
    <property type="project" value="UniProtKB-KW"/>
</dbReference>
<feature type="compositionally biased region" description="Acidic residues" evidence="17">
    <location>
        <begin position="354"/>
        <end position="364"/>
    </location>
</feature>
<accession>A0A1E4T7E4</accession>
<comment type="similarity">
    <text evidence="2">Belongs to the RRM CWC2 family.</text>
</comment>
<dbReference type="PANTHER" id="PTHR14089">
    <property type="entry name" value="PRE-MRNA-SPLICING FACTOR RBM22"/>
    <property type="match status" value="1"/>
</dbReference>
<keyword evidence="6 16" id="KW-0479">Metal-binding</keyword>
<dbReference type="SMART" id="SM00360">
    <property type="entry name" value="RRM"/>
    <property type="match status" value="1"/>
</dbReference>
<dbReference type="AlphaFoldDB" id="A0A1E4T7E4"/>
<dbReference type="GO" id="GO:0008270">
    <property type="term" value="F:zinc ion binding"/>
    <property type="evidence" value="ECO:0007669"/>
    <property type="project" value="UniProtKB-KW"/>
</dbReference>
<dbReference type="Pfam" id="PF00076">
    <property type="entry name" value="RRM_1"/>
    <property type="match status" value="1"/>
</dbReference>
<dbReference type="STRING" id="983967.A0A1E4T7E4"/>
<dbReference type="GO" id="GO:0071007">
    <property type="term" value="C:U2-type catalytic step 2 spliceosome"/>
    <property type="evidence" value="ECO:0007669"/>
    <property type="project" value="TreeGrafter"/>
</dbReference>
<dbReference type="PROSITE" id="PS50103">
    <property type="entry name" value="ZF_C3H1"/>
    <property type="match status" value="1"/>
</dbReference>
<feature type="domain" description="C3H1-type" evidence="19">
    <location>
        <begin position="91"/>
        <end position="118"/>
    </location>
</feature>
<reference evidence="21" key="1">
    <citation type="submission" date="2016-04" db="EMBL/GenBank/DDBJ databases">
        <title>Comparative genomics of biotechnologically important yeasts.</title>
        <authorList>
            <consortium name="DOE Joint Genome Institute"/>
            <person name="Riley R."/>
            <person name="Haridas S."/>
            <person name="Wolfe K.H."/>
            <person name="Lopes M.R."/>
            <person name="Hittinger C.T."/>
            <person name="Goker M."/>
            <person name="Salamov A."/>
            <person name="Wisecaver J."/>
            <person name="Long T.M."/>
            <person name="Aerts A.L."/>
            <person name="Barry K."/>
            <person name="Choi C."/>
            <person name="Clum A."/>
            <person name="Coughlan A.Y."/>
            <person name="Deshpande S."/>
            <person name="Douglass A.P."/>
            <person name="Hanson S.J."/>
            <person name="Klenk H.-P."/>
            <person name="Labutti K."/>
            <person name="Lapidus A."/>
            <person name="Lindquist E."/>
            <person name="Lipzen A."/>
            <person name="Meier-Kolthoff J.P."/>
            <person name="Ohm R.A."/>
            <person name="Otillar R.P."/>
            <person name="Pangilinan J."/>
            <person name="Peng Y."/>
            <person name="Rokas A."/>
            <person name="Rosa C.A."/>
            <person name="Scheuner C."/>
            <person name="Sibirny A.A."/>
            <person name="Slot J.C."/>
            <person name="Stielow J.B."/>
            <person name="Sun H."/>
            <person name="Kurtzman C.P."/>
            <person name="Blackwell M."/>
            <person name="Grigoriev I.V."/>
            <person name="Jeffries T.W."/>
        </authorList>
    </citation>
    <scope>NUCLEOTIDE SEQUENCE [LARGE SCALE GENOMIC DNA]</scope>
    <source>
        <strain evidence="21">NRRL YB-2248</strain>
    </source>
</reference>
<dbReference type="Proteomes" id="UP000094801">
    <property type="component" value="Unassembled WGS sequence"/>
</dbReference>
<dbReference type="SUPFAM" id="SSF54928">
    <property type="entry name" value="RNA-binding domain, RBD"/>
    <property type="match status" value="1"/>
</dbReference>
<evidence type="ECO:0000256" key="6">
    <source>
        <dbReference type="ARBA" id="ARBA00022723"/>
    </source>
</evidence>
<name>A0A1E4T7E4_9ASCO</name>
<gene>
    <name evidence="20" type="ORF">CANARDRAFT_25907</name>
</gene>
<evidence type="ECO:0000259" key="18">
    <source>
        <dbReference type="PROSITE" id="PS50102"/>
    </source>
</evidence>
<comment type="function">
    <text evidence="14">Involved in the first step of pre-mRNA splicing. Required for cell growth and cell cycle control. Plays a role in the levels of the U1, U4, U5 and U6 snRNAs and the maintenance of the U4/U6 snRNA complex. May provide the link between the 'nineteen complex' NTC spliceosome protein complex and the spliceosome through the U6 snRNA. Associates predominantly with U6 snRNAs in assembled active spliceosomes. Binds directly to the internal stem-loop (ISL) domain of the U6 snRNA and to the pre-mRNA intron near the 5' splice site during the activation and catalytic phases of the spliceosome cycle.</text>
</comment>
<evidence type="ECO:0000256" key="16">
    <source>
        <dbReference type="PROSITE-ProRule" id="PRU00723"/>
    </source>
</evidence>
<dbReference type="GO" id="GO:0008380">
    <property type="term" value="P:RNA splicing"/>
    <property type="evidence" value="ECO:0007669"/>
    <property type="project" value="UniProtKB-KW"/>
</dbReference>
<dbReference type="GO" id="GO:0000974">
    <property type="term" value="C:Prp19 complex"/>
    <property type="evidence" value="ECO:0007669"/>
    <property type="project" value="TreeGrafter"/>
</dbReference>
<dbReference type="InterPro" id="IPR035979">
    <property type="entry name" value="RBD_domain_sf"/>
</dbReference>
<evidence type="ECO:0000259" key="19">
    <source>
        <dbReference type="PROSITE" id="PS50103"/>
    </source>
</evidence>
<evidence type="ECO:0000256" key="13">
    <source>
        <dbReference type="ARBA" id="ARBA00023306"/>
    </source>
</evidence>
<dbReference type="Pfam" id="PF16131">
    <property type="entry name" value="Torus"/>
    <property type="match status" value="1"/>
</dbReference>
<evidence type="ECO:0000256" key="14">
    <source>
        <dbReference type="ARBA" id="ARBA00025224"/>
    </source>
</evidence>
<keyword evidence="12" id="KW-0539">Nucleus</keyword>
<comment type="subcellular location">
    <subcellularLocation>
        <location evidence="1">Nucleus</location>
    </subcellularLocation>
</comment>
<dbReference type="InterPro" id="IPR039171">
    <property type="entry name" value="Cwc2/Slt11"/>
</dbReference>
<keyword evidence="13" id="KW-0131">Cell cycle</keyword>
<keyword evidence="9 16" id="KW-0862">Zinc</keyword>
<feature type="region of interest" description="Disordered" evidence="17">
    <location>
        <begin position="262"/>
        <end position="282"/>
    </location>
</feature>
<dbReference type="GO" id="GO:0017070">
    <property type="term" value="F:U6 snRNA binding"/>
    <property type="evidence" value="ECO:0007669"/>
    <property type="project" value="TreeGrafter"/>
</dbReference>
<evidence type="ECO:0000256" key="8">
    <source>
        <dbReference type="ARBA" id="ARBA00022771"/>
    </source>
</evidence>
<evidence type="ECO:0000256" key="15">
    <source>
        <dbReference type="PROSITE-ProRule" id="PRU00176"/>
    </source>
</evidence>
<feature type="domain" description="RRM" evidence="18">
    <location>
        <begin position="154"/>
        <end position="232"/>
    </location>
</feature>
<evidence type="ECO:0000256" key="17">
    <source>
        <dbReference type="SAM" id="MobiDB-lite"/>
    </source>
</evidence>
<keyword evidence="11" id="KW-0508">mRNA splicing</keyword>